<dbReference type="RefSeq" id="WP_120198196.1">
    <property type="nucleotide sequence ID" value="NZ_MCIA01000032.1"/>
</dbReference>
<comment type="similarity">
    <text evidence="4">Belongs to the alanine racemase family.</text>
</comment>
<dbReference type="InterPro" id="IPR011079">
    <property type="entry name" value="Ala_racemase_C"/>
</dbReference>
<keyword evidence="3 4" id="KW-0413">Isomerase</keyword>
<reference evidence="8 9" key="1">
    <citation type="submission" date="2016-08" db="EMBL/GenBank/DDBJ databases">
        <title>A new outlook on sporulation: Clostridium algidixylanolyticum.</title>
        <authorList>
            <person name="Poppleton D.I."/>
            <person name="Gribaldo S."/>
        </authorList>
    </citation>
    <scope>NUCLEOTIDE SEQUENCE [LARGE SCALE GENOMIC DNA]</scope>
    <source>
        <strain evidence="8 9">SPL73</strain>
    </source>
</reference>
<organism evidence="8 9">
    <name type="scientific">Lacrimispora algidixylanolytica</name>
    <dbReference type="NCBI Taxonomy" id="94868"/>
    <lineage>
        <taxon>Bacteria</taxon>
        <taxon>Bacillati</taxon>
        <taxon>Bacillota</taxon>
        <taxon>Clostridia</taxon>
        <taxon>Lachnospirales</taxon>
        <taxon>Lachnospiraceae</taxon>
        <taxon>Lacrimispora</taxon>
    </lineage>
</organism>
<dbReference type="EC" id="5.1.1.1" evidence="4"/>
<evidence type="ECO:0000313" key="9">
    <source>
        <dbReference type="Proteomes" id="UP000284277"/>
    </source>
</evidence>
<evidence type="ECO:0000313" key="8">
    <source>
        <dbReference type="EMBL" id="RKD29361.1"/>
    </source>
</evidence>
<evidence type="ECO:0000256" key="4">
    <source>
        <dbReference type="HAMAP-Rule" id="MF_01201"/>
    </source>
</evidence>
<dbReference type="GO" id="GO:0005829">
    <property type="term" value="C:cytosol"/>
    <property type="evidence" value="ECO:0007669"/>
    <property type="project" value="TreeGrafter"/>
</dbReference>
<dbReference type="GO" id="GO:0008784">
    <property type="term" value="F:alanine racemase activity"/>
    <property type="evidence" value="ECO:0007669"/>
    <property type="project" value="UniProtKB-UniRule"/>
</dbReference>
<keyword evidence="9" id="KW-1185">Reference proteome</keyword>
<feature type="active site" description="Proton acceptor; specific for D-alanine" evidence="4">
    <location>
        <position position="38"/>
    </location>
</feature>
<dbReference type="InterPro" id="IPR009006">
    <property type="entry name" value="Ala_racemase/Decarboxylase_C"/>
</dbReference>
<comment type="catalytic activity">
    <reaction evidence="4">
        <text>L-alanine = D-alanine</text>
        <dbReference type="Rhea" id="RHEA:20249"/>
        <dbReference type="ChEBI" id="CHEBI:57416"/>
        <dbReference type="ChEBI" id="CHEBI:57972"/>
        <dbReference type="EC" id="5.1.1.1"/>
    </reaction>
</comment>
<dbReference type="Gene3D" id="2.40.37.10">
    <property type="entry name" value="Lyase, Ornithine Decarboxylase, Chain A, domain 1"/>
    <property type="match status" value="1"/>
</dbReference>
<dbReference type="SMART" id="SM01005">
    <property type="entry name" value="Ala_racemase_C"/>
    <property type="match status" value="1"/>
</dbReference>
<dbReference type="InterPro" id="IPR000821">
    <property type="entry name" value="Ala_racemase"/>
</dbReference>
<gene>
    <name evidence="8" type="ORF">BET01_08415</name>
</gene>
<evidence type="ECO:0000256" key="1">
    <source>
        <dbReference type="ARBA" id="ARBA00001933"/>
    </source>
</evidence>
<dbReference type="PRINTS" id="PR00992">
    <property type="entry name" value="ALARACEMASE"/>
</dbReference>
<dbReference type="Gene3D" id="3.20.20.10">
    <property type="entry name" value="Alanine racemase"/>
    <property type="match status" value="1"/>
</dbReference>
<dbReference type="UniPathway" id="UPA00042">
    <property type="reaction ID" value="UER00497"/>
</dbReference>
<dbReference type="CDD" id="cd00430">
    <property type="entry name" value="PLPDE_III_AR"/>
    <property type="match status" value="1"/>
</dbReference>
<proteinExistence type="inferred from homology"/>
<protein>
    <recommendedName>
        <fullName evidence="4">Alanine racemase</fullName>
        <ecNumber evidence="4">5.1.1.1</ecNumber>
    </recommendedName>
</protein>
<dbReference type="PANTHER" id="PTHR30511">
    <property type="entry name" value="ALANINE RACEMASE"/>
    <property type="match status" value="1"/>
</dbReference>
<feature type="domain" description="Alanine racemase C-terminal" evidence="7">
    <location>
        <begin position="245"/>
        <end position="373"/>
    </location>
</feature>
<dbReference type="FunFam" id="3.20.20.10:FF:000002">
    <property type="entry name" value="Alanine racemase"/>
    <property type="match status" value="1"/>
</dbReference>
<comment type="pathway">
    <text evidence="4">Amino-acid biosynthesis; D-alanine biosynthesis; D-alanine from L-alanine: step 1/1.</text>
</comment>
<feature type="binding site" evidence="4 6">
    <location>
        <position position="135"/>
    </location>
    <ligand>
        <name>substrate</name>
    </ligand>
</feature>
<dbReference type="AlphaFoldDB" id="A0A419SVW4"/>
<dbReference type="InterPro" id="IPR001608">
    <property type="entry name" value="Ala_racemase_N"/>
</dbReference>
<dbReference type="EMBL" id="MCIA01000032">
    <property type="protein sequence ID" value="RKD29361.1"/>
    <property type="molecule type" value="Genomic_DNA"/>
</dbReference>
<name>A0A419SVW4_9FIRM</name>
<dbReference type="PANTHER" id="PTHR30511:SF0">
    <property type="entry name" value="ALANINE RACEMASE, CATABOLIC-RELATED"/>
    <property type="match status" value="1"/>
</dbReference>
<dbReference type="OrthoDB" id="9813814at2"/>
<dbReference type="GO" id="GO:0030632">
    <property type="term" value="P:D-alanine biosynthetic process"/>
    <property type="evidence" value="ECO:0007669"/>
    <property type="project" value="UniProtKB-UniRule"/>
</dbReference>
<keyword evidence="2 4" id="KW-0663">Pyridoxal phosphate</keyword>
<dbReference type="Pfam" id="PF00842">
    <property type="entry name" value="Ala_racemase_C"/>
    <property type="match status" value="1"/>
</dbReference>
<dbReference type="InterPro" id="IPR029066">
    <property type="entry name" value="PLP-binding_barrel"/>
</dbReference>
<evidence type="ECO:0000256" key="6">
    <source>
        <dbReference type="PIRSR" id="PIRSR600821-52"/>
    </source>
</evidence>
<dbReference type="GO" id="GO:0030170">
    <property type="term" value="F:pyridoxal phosphate binding"/>
    <property type="evidence" value="ECO:0007669"/>
    <property type="project" value="UniProtKB-UniRule"/>
</dbReference>
<comment type="caution">
    <text evidence="8">The sequence shown here is derived from an EMBL/GenBank/DDBJ whole genome shotgun (WGS) entry which is preliminary data.</text>
</comment>
<feature type="binding site" evidence="4 6">
    <location>
        <position position="314"/>
    </location>
    <ligand>
        <name>substrate</name>
    </ligand>
</feature>
<dbReference type="SUPFAM" id="SSF51419">
    <property type="entry name" value="PLP-binding barrel"/>
    <property type="match status" value="1"/>
</dbReference>
<sequence>MKLYSRVYETVDLDAVRHNMEAMKANLAEGTKMIGVVKCDGYGHGAVPVAIAIDPYVWGYAVATVEEAVILRKHGIKKPILVLGVVPYDGYDLLVEYEIASAVFQYKRACRLSETALKHGTKAVIHLVADTGMSRIGLGITEEAADEAVKIKSLPGIEVEGLFTHFAKADETDKAATNRQMEHYRKFVDMLMERGLEIPILHCSNSAGILDLPAANFHAVRAGISIYGIYPSDQVDKNTVKLIPVMGLKSVVTYIKTITSGTAVSYGGTFVADREMVVATIPVGYGDGYPRNLSGKGEVLIRGQRAKILGRVCMDQFMVDVTDIEGVEEDDEAVLIGKQAEHEITVDDLANTSGGFHYEILCDIGKRVPRVYYEDGKIVGTKDYFDDNYKGFLKV</sequence>
<feature type="modified residue" description="N6-(pyridoxal phosphate)lysine" evidence="4 5">
    <location>
        <position position="38"/>
    </location>
</feature>
<dbReference type="Proteomes" id="UP000284277">
    <property type="component" value="Unassembled WGS sequence"/>
</dbReference>
<evidence type="ECO:0000256" key="2">
    <source>
        <dbReference type="ARBA" id="ARBA00022898"/>
    </source>
</evidence>
<evidence type="ECO:0000256" key="3">
    <source>
        <dbReference type="ARBA" id="ARBA00023235"/>
    </source>
</evidence>
<evidence type="ECO:0000259" key="7">
    <source>
        <dbReference type="SMART" id="SM01005"/>
    </source>
</evidence>
<dbReference type="HAMAP" id="MF_01201">
    <property type="entry name" value="Ala_racemase"/>
    <property type="match status" value="1"/>
</dbReference>
<dbReference type="NCBIfam" id="TIGR00492">
    <property type="entry name" value="alr"/>
    <property type="match status" value="1"/>
</dbReference>
<feature type="active site" description="Proton acceptor; specific for L-alanine" evidence="4">
    <location>
        <position position="266"/>
    </location>
</feature>
<dbReference type="Pfam" id="PF01168">
    <property type="entry name" value="Ala_racemase_N"/>
    <property type="match status" value="1"/>
</dbReference>
<comment type="cofactor">
    <cofactor evidence="1 4 5">
        <name>pyridoxal 5'-phosphate</name>
        <dbReference type="ChEBI" id="CHEBI:597326"/>
    </cofactor>
</comment>
<comment type="function">
    <text evidence="4">Catalyzes the interconversion of L-alanine and D-alanine. May also act on other amino acids.</text>
</comment>
<dbReference type="SUPFAM" id="SSF50621">
    <property type="entry name" value="Alanine racemase C-terminal domain-like"/>
    <property type="match status" value="1"/>
</dbReference>
<accession>A0A419SVW4</accession>
<evidence type="ECO:0000256" key="5">
    <source>
        <dbReference type="PIRSR" id="PIRSR600821-50"/>
    </source>
</evidence>
<dbReference type="GO" id="GO:0009252">
    <property type="term" value="P:peptidoglycan biosynthetic process"/>
    <property type="evidence" value="ECO:0007669"/>
    <property type="project" value="TreeGrafter"/>
</dbReference>